<sequence>MMKTNMNTVSSMQMIMNENDNKRPFTATRVIKPGSSTVTAPRVVSCYWSLIKEKLHAPTMTMEGLNGKTFVYSYVISLRFHFQDQRDDQTVLLVNFYFGMHGTVGLQGEADVVARVRVNYLLQHVDGSPDEVASASTCAADRVPELPLPPEVVPHHEQPGSRLVDQPVVHVLRRMPTISWNIIIIVRHDSEVDVTVTPDGGLQKHHAISDARRPVKRRHVPAHEVVGVHAAPGVAHGDDEREPERGHVEVDIRASSGLNTQANTINMSKNTITNIICVDCKRNLVVRSLQPVMNMKPTPKRSPDVNMVVFTECSLCLGGRIAANMSMSVERMEKKYMDLVTEIYMKISPNMQLSYSISPKPKMQDETKSFASMPWI</sequence>
<proteinExistence type="predicted"/>
<protein>
    <submittedName>
        <fullName evidence="1">Uncharacterized protein</fullName>
    </submittedName>
</protein>
<evidence type="ECO:0000313" key="2">
    <source>
        <dbReference type="Proteomes" id="UP001219568"/>
    </source>
</evidence>
<dbReference type="AlphaFoldDB" id="A0AAD6IA38"/>
<reference evidence="1" key="2">
    <citation type="submission" date="2023-01" db="EMBL/GenBank/DDBJ databases">
        <authorList>
            <person name="Petersen C."/>
        </authorList>
    </citation>
    <scope>NUCLEOTIDE SEQUENCE</scope>
    <source>
        <strain evidence="1">IBT 15450</strain>
    </source>
</reference>
<gene>
    <name evidence="1" type="ORF">N7460_008154</name>
</gene>
<name>A0AAD6IA38_PENCN</name>
<organism evidence="1 2">
    <name type="scientific">Penicillium canescens</name>
    <dbReference type="NCBI Taxonomy" id="5083"/>
    <lineage>
        <taxon>Eukaryota</taxon>
        <taxon>Fungi</taxon>
        <taxon>Dikarya</taxon>
        <taxon>Ascomycota</taxon>
        <taxon>Pezizomycotina</taxon>
        <taxon>Eurotiomycetes</taxon>
        <taxon>Eurotiomycetidae</taxon>
        <taxon>Eurotiales</taxon>
        <taxon>Aspergillaceae</taxon>
        <taxon>Penicillium</taxon>
    </lineage>
</organism>
<dbReference type="Proteomes" id="UP001219568">
    <property type="component" value="Unassembled WGS sequence"/>
</dbReference>
<comment type="caution">
    <text evidence="1">The sequence shown here is derived from an EMBL/GenBank/DDBJ whole genome shotgun (WGS) entry which is preliminary data.</text>
</comment>
<evidence type="ECO:0000313" key="1">
    <source>
        <dbReference type="EMBL" id="KAJ6038383.1"/>
    </source>
</evidence>
<keyword evidence="2" id="KW-1185">Reference proteome</keyword>
<dbReference type="EMBL" id="JAQJZL010000009">
    <property type="protein sequence ID" value="KAJ6038383.1"/>
    <property type="molecule type" value="Genomic_DNA"/>
</dbReference>
<reference evidence="1" key="1">
    <citation type="journal article" date="2023" name="IMA Fungus">
        <title>Comparative genomic study of the Penicillium genus elucidates a diverse pangenome and 15 lateral gene transfer events.</title>
        <authorList>
            <person name="Petersen C."/>
            <person name="Sorensen T."/>
            <person name="Nielsen M.R."/>
            <person name="Sondergaard T.E."/>
            <person name="Sorensen J.L."/>
            <person name="Fitzpatrick D.A."/>
            <person name="Frisvad J.C."/>
            <person name="Nielsen K.L."/>
        </authorList>
    </citation>
    <scope>NUCLEOTIDE SEQUENCE</scope>
    <source>
        <strain evidence="1">IBT 15450</strain>
    </source>
</reference>
<accession>A0AAD6IA38</accession>